<dbReference type="Proteomes" id="UP001268089">
    <property type="component" value="Unassembled WGS sequence"/>
</dbReference>
<dbReference type="InterPro" id="IPR014729">
    <property type="entry name" value="Rossmann-like_a/b/a_fold"/>
</dbReference>
<comment type="caution">
    <text evidence="1">The sequence shown here is derived from an EMBL/GenBank/DDBJ whole genome shotgun (WGS) entry which is preliminary data.</text>
</comment>
<sequence length="250" mass="25827">MSRVTVLVAARQHPVSGQPTRSPADATAVAVALAIPGSDVQLLSAGALGDAVARDYLAQGARSIEVIATDADVCAALLSPLKEVPWVLTGTRSAEEAGGNLLPFQLGAALNRPVLTQVVAIEDHGAHWIVTQALPKGARRRLKVTAPAVLAISEAAPATVRYALADKTAGRIFRTGTVAANQASAHVGTLVPRSKRRAVLQAKVAQSGHARMLGAIDSPSGGGTVVSTGTPELKAQVLLDYLRRHALVNF</sequence>
<dbReference type="Gene3D" id="3.40.50.620">
    <property type="entry name" value="HUPs"/>
    <property type="match status" value="1"/>
</dbReference>
<evidence type="ECO:0000313" key="2">
    <source>
        <dbReference type="Proteomes" id="UP001268089"/>
    </source>
</evidence>
<dbReference type="EMBL" id="JAVDXO010000004">
    <property type="protein sequence ID" value="MDR7306846.1"/>
    <property type="molecule type" value="Genomic_DNA"/>
</dbReference>
<accession>A0ABU1ZMS8</accession>
<gene>
    <name evidence="1" type="ORF">J2X15_002132</name>
</gene>
<organism evidence="1 2">
    <name type="scientific">Rhodoferax saidenbachensis</name>
    <dbReference type="NCBI Taxonomy" id="1484693"/>
    <lineage>
        <taxon>Bacteria</taxon>
        <taxon>Pseudomonadati</taxon>
        <taxon>Pseudomonadota</taxon>
        <taxon>Betaproteobacteria</taxon>
        <taxon>Burkholderiales</taxon>
        <taxon>Comamonadaceae</taxon>
        <taxon>Rhodoferax</taxon>
    </lineage>
</organism>
<keyword evidence="2" id="KW-1185">Reference proteome</keyword>
<dbReference type="SUPFAM" id="SSF52402">
    <property type="entry name" value="Adenine nucleotide alpha hydrolases-like"/>
    <property type="match status" value="1"/>
</dbReference>
<reference evidence="1 2" key="1">
    <citation type="submission" date="2023-07" db="EMBL/GenBank/DDBJ databases">
        <title>Sorghum-associated microbial communities from plants grown in Nebraska, USA.</title>
        <authorList>
            <person name="Schachtman D."/>
        </authorList>
    </citation>
    <scope>NUCLEOTIDE SEQUENCE [LARGE SCALE GENOMIC DNA]</scope>
    <source>
        <strain evidence="1 2">BE308</strain>
    </source>
</reference>
<proteinExistence type="predicted"/>
<dbReference type="RefSeq" id="WP_310342440.1">
    <property type="nucleotide sequence ID" value="NZ_JAVDXO010000004.1"/>
</dbReference>
<protein>
    <submittedName>
        <fullName evidence="1">Electron transfer flavoprotein beta subunit</fullName>
    </submittedName>
</protein>
<name>A0ABU1ZMS8_9BURK</name>
<evidence type="ECO:0000313" key="1">
    <source>
        <dbReference type="EMBL" id="MDR7306846.1"/>
    </source>
</evidence>